<name>A0A1G9UVU2_ALLAB</name>
<dbReference type="OrthoDB" id="3357160at2"/>
<dbReference type="Proteomes" id="UP000183376">
    <property type="component" value="Chromosome I"/>
</dbReference>
<evidence type="ECO:0000256" key="1">
    <source>
        <dbReference type="SAM" id="SignalP"/>
    </source>
</evidence>
<feature type="chain" id="PRO_5039310094" description="Endonuclease/Exonuclease/phosphatase family protein" evidence="1">
    <location>
        <begin position="26"/>
        <end position="252"/>
    </location>
</feature>
<sequence>MPTRQLLSVLAVTLAAGVCVAPAAAAATPVKVLQLNLCHSGLAGCYTGDRVMARAKEVITSVKPQVLSLNEICSGDVAPLGAAMGQVKSLFAAARSNGNPVKCKNGQDYGNAILVAAALAGSSAGVGGIYQNQDAGSEKRSWGCLPGGRVSACTTHLSARDGNVALAQCKELMSRVEGYARTTPALFSGDMNLRYKGNPDAQSCNRTGFYRKGDGALQHVFASTKLAFAKSSTMSMGGTTDHPALIVELSIP</sequence>
<reference evidence="2 3" key="1">
    <citation type="submission" date="2016-10" db="EMBL/GenBank/DDBJ databases">
        <authorList>
            <person name="de Groot N.N."/>
        </authorList>
    </citation>
    <scope>NUCLEOTIDE SEQUENCE [LARGE SCALE GENOMIC DNA]</scope>
    <source>
        <strain evidence="2 3">DSM 44149</strain>
    </source>
</reference>
<evidence type="ECO:0000313" key="2">
    <source>
        <dbReference type="EMBL" id="SDM63956.1"/>
    </source>
</evidence>
<dbReference type="RefSeq" id="WP_043813060.1">
    <property type="nucleotide sequence ID" value="NZ_JOEF01000021.1"/>
</dbReference>
<organism evidence="2 3">
    <name type="scientific">Allokutzneria albata</name>
    <name type="common">Kibdelosporangium albatum</name>
    <dbReference type="NCBI Taxonomy" id="211114"/>
    <lineage>
        <taxon>Bacteria</taxon>
        <taxon>Bacillati</taxon>
        <taxon>Actinomycetota</taxon>
        <taxon>Actinomycetes</taxon>
        <taxon>Pseudonocardiales</taxon>
        <taxon>Pseudonocardiaceae</taxon>
        <taxon>Allokutzneria</taxon>
    </lineage>
</organism>
<protein>
    <recommendedName>
        <fullName evidence="4">Endonuclease/Exonuclease/phosphatase family protein</fullName>
    </recommendedName>
</protein>
<dbReference type="STRING" id="211114.SAMN04489726_2656"/>
<dbReference type="AlphaFoldDB" id="A0A1G9UVU2"/>
<keyword evidence="1" id="KW-0732">Signal</keyword>
<keyword evidence="3" id="KW-1185">Reference proteome</keyword>
<gene>
    <name evidence="2" type="ORF">SAMN04489726_2656</name>
</gene>
<dbReference type="EMBL" id="LT629701">
    <property type="protein sequence ID" value="SDM63956.1"/>
    <property type="molecule type" value="Genomic_DNA"/>
</dbReference>
<dbReference type="eggNOG" id="COG3021">
    <property type="taxonomic scope" value="Bacteria"/>
</dbReference>
<feature type="signal peptide" evidence="1">
    <location>
        <begin position="1"/>
        <end position="25"/>
    </location>
</feature>
<dbReference type="Gene3D" id="3.60.10.10">
    <property type="entry name" value="Endonuclease/exonuclease/phosphatase"/>
    <property type="match status" value="1"/>
</dbReference>
<dbReference type="SUPFAM" id="SSF56219">
    <property type="entry name" value="DNase I-like"/>
    <property type="match status" value="1"/>
</dbReference>
<proteinExistence type="predicted"/>
<dbReference type="InterPro" id="IPR036691">
    <property type="entry name" value="Endo/exonu/phosph_ase_sf"/>
</dbReference>
<evidence type="ECO:0008006" key="4">
    <source>
        <dbReference type="Google" id="ProtNLM"/>
    </source>
</evidence>
<accession>A0A1G9UVU2</accession>
<evidence type="ECO:0000313" key="3">
    <source>
        <dbReference type="Proteomes" id="UP000183376"/>
    </source>
</evidence>